<reference evidence="3 4" key="1">
    <citation type="submission" date="2020-02" db="EMBL/GenBank/DDBJ databases">
        <authorList>
            <person name="Ma Q."/>
            <person name="Huang Y."/>
            <person name="Song X."/>
            <person name="Pei D."/>
        </authorList>
    </citation>
    <scope>NUCLEOTIDE SEQUENCE [LARGE SCALE GENOMIC DNA]</scope>
    <source>
        <strain evidence="3">Sxm20200214</strain>
        <tissue evidence="3">Leaf</tissue>
    </source>
</reference>
<sequence length="96" mass="10289">MGILIQTTSLLYIFPSSLGFAVSTRVGNELGSNRPNTARLSAIVAVTFAGVMDWEGEEMRARKLTCSESVDVVITTQSNGVLTEPLVYVVTIAADH</sequence>
<name>A0A8X7VI85_BRACI</name>
<accession>A0A8X7VI85</accession>
<proteinExistence type="inferred from homology"/>
<protein>
    <submittedName>
        <fullName evidence="3">Uncharacterized protein</fullName>
    </submittedName>
</protein>
<feature type="signal peptide" evidence="2">
    <location>
        <begin position="1"/>
        <end position="19"/>
    </location>
</feature>
<keyword evidence="4" id="KW-1185">Reference proteome</keyword>
<dbReference type="InterPro" id="IPR002528">
    <property type="entry name" value="MATE_fam"/>
</dbReference>
<dbReference type="Proteomes" id="UP000886595">
    <property type="component" value="Unassembled WGS sequence"/>
</dbReference>
<dbReference type="OrthoDB" id="1748420at2759"/>
<dbReference type="GO" id="GO:0015297">
    <property type="term" value="F:antiporter activity"/>
    <property type="evidence" value="ECO:0007669"/>
    <property type="project" value="InterPro"/>
</dbReference>
<dbReference type="GO" id="GO:0042910">
    <property type="term" value="F:xenobiotic transmembrane transporter activity"/>
    <property type="evidence" value="ECO:0007669"/>
    <property type="project" value="InterPro"/>
</dbReference>
<comment type="similarity">
    <text evidence="1">Belongs to the multi antimicrobial extrusion (MATE) (TC 2.A.66.1) family.</text>
</comment>
<evidence type="ECO:0000256" key="1">
    <source>
        <dbReference type="ARBA" id="ARBA00010199"/>
    </source>
</evidence>
<evidence type="ECO:0000313" key="3">
    <source>
        <dbReference type="EMBL" id="KAG2311475.1"/>
    </source>
</evidence>
<keyword evidence="2" id="KW-0732">Signal</keyword>
<organism evidence="3 4">
    <name type="scientific">Brassica carinata</name>
    <name type="common">Ethiopian mustard</name>
    <name type="synonym">Abyssinian cabbage</name>
    <dbReference type="NCBI Taxonomy" id="52824"/>
    <lineage>
        <taxon>Eukaryota</taxon>
        <taxon>Viridiplantae</taxon>
        <taxon>Streptophyta</taxon>
        <taxon>Embryophyta</taxon>
        <taxon>Tracheophyta</taxon>
        <taxon>Spermatophyta</taxon>
        <taxon>Magnoliopsida</taxon>
        <taxon>eudicotyledons</taxon>
        <taxon>Gunneridae</taxon>
        <taxon>Pentapetalae</taxon>
        <taxon>rosids</taxon>
        <taxon>malvids</taxon>
        <taxon>Brassicales</taxon>
        <taxon>Brassicaceae</taxon>
        <taxon>Brassiceae</taxon>
        <taxon>Brassica</taxon>
    </lineage>
</organism>
<evidence type="ECO:0000256" key="2">
    <source>
        <dbReference type="SAM" id="SignalP"/>
    </source>
</evidence>
<evidence type="ECO:0000313" key="4">
    <source>
        <dbReference type="Proteomes" id="UP000886595"/>
    </source>
</evidence>
<dbReference type="Pfam" id="PF01554">
    <property type="entry name" value="MatE"/>
    <property type="match status" value="1"/>
</dbReference>
<dbReference type="EMBL" id="JAAMPC010000005">
    <property type="protein sequence ID" value="KAG2311475.1"/>
    <property type="molecule type" value="Genomic_DNA"/>
</dbReference>
<gene>
    <name evidence="3" type="ORF">Bca52824_023032</name>
</gene>
<dbReference type="GO" id="GO:0016020">
    <property type="term" value="C:membrane"/>
    <property type="evidence" value="ECO:0007669"/>
    <property type="project" value="InterPro"/>
</dbReference>
<dbReference type="AlphaFoldDB" id="A0A8X7VI85"/>
<feature type="chain" id="PRO_5036461952" evidence="2">
    <location>
        <begin position="20"/>
        <end position="96"/>
    </location>
</feature>
<comment type="caution">
    <text evidence="3">The sequence shown here is derived from an EMBL/GenBank/DDBJ whole genome shotgun (WGS) entry which is preliminary data.</text>
</comment>